<dbReference type="InterPro" id="IPR032687">
    <property type="entry name" value="AraC-type_N"/>
</dbReference>
<keyword evidence="2" id="KW-0238">DNA-binding</keyword>
<dbReference type="SMART" id="SM00342">
    <property type="entry name" value="HTH_ARAC"/>
    <property type="match status" value="1"/>
</dbReference>
<dbReference type="GO" id="GO:0000976">
    <property type="term" value="F:transcription cis-regulatory region binding"/>
    <property type="evidence" value="ECO:0007669"/>
    <property type="project" value="TreeGrafter"/>
</dbReference>
<dbReference type="RefSeq" id="WP_123753559.1">
    <property type="nucleotide sequence ID" value="NZ_RJUR01000018.1"/>
</dbReference>
<dbReference type="GO" id="GO:0003700">
    <property type="term" value="F:DNA-binding transcription factor activity"/>
    <property type="evidence" value="ECO:0007669"/>
    <property type="project" value="InterPro"/>
</dbReference>
<accession>A0A9X8HI81</accession>
<evidence type="ECO:0000256" key="1">
    <source>
        <dbReference type="ARBA" id="ARBA00023015"/>
    </source>
</evidence>
<dbReference type="InterPro" id="IPR018060">
    <property type="entry name" value="HTH_AraC"/>
</dbReference>
<dbReference type="Gene3D" id="1.10.10.60">
    <property type="entry name" value="Homeodomain-like"/>
    <property type="match status" value="1"/>
</dbReference>
<feature type="domain" description="HTH araC/xylS-type" evidence="4">
    <location>
        <begin position="234"/>
        <end position="330"/>
    </location>
</feature>
<dbReference type="EMBL" id="RJUR01000018">
    <property type="protein sequence ID" value="ROQ44091.1"/>
    <property type="molecule type" value="Genomic_DNA"/>
</dbReference>
<dbReference type="AlphaFoldDB" id="A0A9X8HI81"/>
<evidence type="ECO:0000313" key="5">
    <source>
        <dbReference type="EMBL" id="ROQ44091.1"/>
    </source>
</evidence>
<dbReference type="PANTHER" id="PTHR47894:SF1">
    <property type="entry name" value="HTH-TYPE TRANSCRIPTIONAL REGULATOR VQSM"/>
    <property type="match status" value="1"/>
</dbReference>
<gene>
    <name evidence="5" type="ORF">EDF85_4931</name>
</gene>
<reference evidence="5 6" key="1">
    <citation type="submission" date="2018-11" db="EMBL/GenBank/DDBJ databases">
        <title>Genomic analyses of the natural microbiome of Caenorhabditis elegans.</title>
        <authorList>
            <person name="Samuel B."/>
        </authorList>
    </citation>
    <scope>NUCLEOTIDE SEQUENCE [LARGE SCALE GENOMIC DNA]</scope>
    <source>
        <strain evidence="5 6">BIGb0473</strain>
    </source>
</reference>
<evidence type="ECO:0000256" key="2">
    <source>
        <dbReference type="ARBA" id="ARBA00023125"/>
    </source>
</evidence>
<keyword evidence="3" id="KW-0804">Transcription</keyword>
<protein>
    <submittedName>
        <fullName evidence="5">AraC family transcriptional regulator</fullName>
    </submittedName>
</protein>
<dbReference type="Pfam" id="PF12625">
    <property type="entry name" value="Arabinose_bd"/>
    <property type="match status" value="1"/>
</dbReference>
<organism evidence="5 6">
    <name type="scientific">Pseudomonas putida</name>
    <name type="common">Arthrobacter siderocapsulatus</name>
    <dbReference type="NCBI Taxonomy" id="303"/>
    <lineage>
        <taxon>Bacteria</taxon>
        <taxon>Pseudomonadati</taxon>
        <taxon>Pseudomonadota</taxon>
        <taxon>Gammaproteobacteria</taxon>
        <taxon>Pseudomonadales</taxon>
        <taxon>Pseudomonadaceae</taxon>
        <taxon>Pseudomonas</taxon>
    </lineage>
</organism>
<comment type="caution">
    <text evidence="5">The sequence shown here is derived from an EMBL/GenBank/DDBJ whole genome shotgun (WGS) entry which is preliminary data.</text>
</comment>
<dbReference type="PROSITE" id="PS01124">
    <property type="entry name" value="HTH_ARAC_FAMILY_2"/>
    <property type="match status" value="1"/>
</dbReference>
<evidence type="ECO:0000256" key="3">
    <source>
        <dbReference type="ARBA" id="ARBA00023163"/>
    </source>
</evidence>
<dbReference type="Pfam" id="PF12833">
    <property type="entry name" value="HTH_18"/>
    <property type="match status" value="1"/>
</dbReference>
<dbReference type="Proteomes" id="UP000269115">
    <property type="component" value="Unassembled WGS sequence"/>
</dbReference>
<name>A0A9X8HI81_PSEPU</name>
<dbReference type="InterPro" id="IPR009057">
    <property type="entry name" value="Homeodomain-like_sf"/>
</dbReference>
<proteinExistence type="predicted"/>
<dbReference type="PANTHER" id="PTHR47894">
    <property type="entry name" value="HTH-TYPE TRANSCRIPTIONAL REGULATOR GADX"/>
    <property type="match status" value="1"/>
</dbReference>
<keyword evidence="1" id="KW-0805">Transcription regulation</keyword>
<sequence>MLHSHLTTLNAVSLMLQAFKDEDRAAQRLLEGTGITTADLGRADWRITTHQELRVCANAVAMRREVGLELGQRMHVSSYGMLGYALLSGATLGDALHLALQYPALLGTLFQLRLIEDGERVWFSASDYGQAPELAAFNAEFCLTSLKVICNDLLGQPLPLLRARFAHPAPDYQALYSAPFDCPLQFGASDNAFAFERHWLARALPLADPITHRAMSERCRRQNLEFTGRQAWLGRIRQLLQQQLEAPPGLEGLARQMSCSSRTLRRHLHELGSSYQQLLDELRFERAKQLLAEDELPIYRIAEVLGFSEPASFRHAFLRWSGVAPSHFRA</sequence>
<evidence type="ECO:0000313" key="6">
    <source>
        <dbReference type="Proteomes" id="UP000269115"/>
    </source>
</evidence>
<evidence type="ECO:0000259" key="4">
    <source>
        <dbReference type="PROSITE" id="PS01124"/>
    </source>
</evidence>
<dbReference type="GO" id="GO:0005829">
    <property type="term" value="C:cytosol"/>
    <property type="evidence" value="ECO:0007669"/>
    <property type="project" value="TreeGrafter"/>
</dbReference>
<dbReference type="SUPFAM" id="SSF46689">
    <property type="entry name" value="Homeodomain-like"/>
    <property type="match status" value="1"/>
</dbReference>